<dbReference type="CDD" id="cd00757">
    <property type="entry name" value="ThiF_MoeB_HesA_family"/>
    <property type="match status" value="1"/>
</dbReference>
<dbReference type="AlphaFoldDB" id="A0A4Y6V619"/>
<dbReference type="InterPro" id="IPR035985">
    <property type="entry name" value="Ubiquitin-activating_enz"/>
</dbReference>
<dbReference type="OrthoDB" id="9804286at2"/>
<evidence type="ECO:0000259" key="2">
    <source>
        <dbReference type="Pfam" id="PF00899"/>
    </source>
</evidence>
<proteinExistence type="inferred from homology"/>
<dbReference type="EMBL" id="CP032485">
    <property type="protein sequence ID" value="QDH25582.1"/>
    <property type="molecule type" value="Genomic_DNA"/>
</dbReference>
<dbReference type="GO" id="GO:0008146">
    <property type="term" value="F:sulfotransferase activity"/>
    <property type="evidence" value="ECO:0007669"/>
    <property type="project" value="TreeGrafter"/>
</dbReference>
<protein>
    <submittedName>
        <fullName evidence="3">HesA/MoeB/ThiF family protein</fullName>
    </submittedName>
</protein>
<organism evidence="3 4">
    <name type="scientific">Neokomagataea tanensis</name>
    <dbReference type="NCBI Taxonomy" id="661191"/>
    <lineage>
        <taxon>Bacteria</taxon>
        <taxon>Pseudomonadati</taxon>
        <taxon>Pseudomonadota</taxon>
        <taxon>Alphaproteobacteria</taxon>
        <taxon>Acetobacterales</taxon>
        <taxon>Acetobacteraceae</taxon>
        <taxon>Neokomagataea</taxon>
    </lineage>
</organism>
<name>A0A4Y6V619_9PROT</name>
<dbReference type="InterPro" id="IPR000594">
    <property type="entry name" value="ThiF_NAD_FAD-bd"/>
</dbReference>
<dbReference type="GO" id="GO:0016779">
    <property type="term" value="F:nucleotidyltransferase activity"/>
    <property type="evidence" value="ECO:0007669"/>
    <property type="project" value="TreeGrafter"/>
</dbReference>
<reference evidence="3 4" key="1">
    <citation type="submission" date="2018-09" db="EMBL/GenBank/DDBJ databases">
        <title>The complete genome sequence of Neokomagataea tanensis NBRC 106556(T).</title>
        <authorList>
            <person name="Chua K.-O."/>
            <person name="See-Too W.-S."/>
            <person name="Hong K.-W."/>
            <person name="Yin W.-F."/>
            <person name="Chan K.-G."/>
        </authorList>
    </citation>
    <scope>NUCLEOTIDE SEQUENCE [LARGE SCALE GENOMIC DNA]</scope>
    <source>
        <strain evidence="4">AH13 \ NBRC 106556</strain>
    </source>
</reference>
<dbReference type="FunFam" id="3.40.50.720:FF:000080">
    <property type="entry name" value="Thiazole biosynthesis adenylyltransferase ThiF"/>
    <property type="match status" value="1"/>
</dbReference>
<dbReference type="Proteomes" id="UP000317214">
    <property type="component" value="Chromosome"/>
</dbReference>
<comment type="similarity">
    <text evidence="1">Belongs to the HesA/MoeB/ThiF family.</text>
</comment>
<dbReference type="GO" id="GO:0008641">
    <property type="term" value="F:ubiquitin-like modifier activating enzyme activity"/>
    <property type="evidence" value="ECO:0007669"/>
    <property type="project" value="InterPro"/>
</dbReference>
<feature type="domain" description="THIF-type NAD/FAD binding fold" evidence="2">
    <location>
        <begin position="13"/>
        <end position="249"/>
    </location>
</feature>
<evidence type="ECO:0000313" key="4">
    <source>
        <dbReference type="Proteomes" id="UP000317214"/>
    </source>
</evidence>
<dbReference type="PANTHER" id="PTHR10953">
    <property type="entry name" value="UBIQUITIN-ACTIVATING ENZYME E1"/>
    <property type="match status" value="1"/>
</dbReference>
<keyword evidence="4" id="KW-1185">Reference proteome</keyword>
<dbReference type="GO" id="GO:0004792">
    <property type="term" value="F:thiosulfate-cyanide sulfurtransferase activity"/>
    <property type="evidence" value="ECO:0007669"/>
    <property type="project" value="TreeGrafter"/>
</dbReference>
<dbReference type="Pfam" id="PF00899">
    <property type="entry name" value="ThiF"/>
    <property type="match status" value="1"/>
</dbReference>
<dbReference type="GO" id="GO:0005829">
    <property type="term" value="C:cytosol"/>
    <property type="evidence" value="ECO:0007669"/>
    <property type="project" value="TreeGrafter"/>
</dbReference>
<dbReference type="SUPFAM" id="SSF69572">
    <property type="entry name" value="Activating enzymes of the ubiquitin-like proteins"/>
    <property type="match status" value="1"/>
</dbReference>
<dbReference type="RefSeq" id="WP_141493588.1">
    <property type="nucleotide sequence ID" value="NZ_CP032485.1"/>
</dbReference>
<gene>
    <name evidence="3" type="ORF">D5366_10540</name>
</gene>
<accession>A0A4Y6V619</accession>
<evidence type="ECO:0000256" key="1">
    <source>
        <dbReference type="ARBA" id="ARBA00009919"/>
    </source>
</evidence>
<evidence type="ECO:0000313" key="3">
    <source>
        <dbReference type="EMBL" id="QDH25582.1"/>
    </source>
</evidence>
<dbReference type="KEGG" id="ntn:D5366_10540"/>
<dbReference type="PANTHER" id="PTHR10953:SF102">
    <property type="entry name" value="ADENYLYLTRANSFERASE AND SULFURTRANSFERASE MOCS3"/>
    <property type="match status" value="1"/>
</dbReference>
<dbReference type="Gene3D" id="3.40.50.720">
    <property type="entry name" value="NAD(P)-binding Rossmann-like Domain"/>
    <property type="match status" value="1"/>
</dbReference>
<sequence length="259" mass="27986">MMLNFTDAELERYSRHILVPEIGAKGQALCRDAAVLIIGAGGLGAPLAQQLAASGIGKIGVVDNDRIELSNLQRQTLYDTASIGLPKVEVTQKKLSALNPHVAVEVYEQRADKELLDNLLPKYDLVCDGTDNFTTRFVVSDACVNHSKTLVAGAVQKLGGQLATFRPQKGGPCYRCLFPDADVNEAMNCSQAGVLGPATSVIASLMAVEVLREIMLLNPARPSVSVVTSWEALTNKFRQFQLTRDPACTCHIPVKTNHE</sequence>
<dbReference type="InterPro" id="IPR045886">
    <property type="entry name" value="ThiF/MoeB/HesA"/>
</dbReference>